<evidence type="ECO:0000256" key="8">
    <source>
        <dbReference type="ARBA" id="ARBA00023170"/>
    </source>
</evidence>
<evidence type="ECO:0000313" key="12">
    <source>
        <dbReference type="EMBL" id="OMO66651.1"/>
    </source>
</evidence>
<dbReference type="InterPro" id="IPR023393">
    <property type="entry name" value="START-like_dom_sf"/>
</dbReference>
<dbReference type="InterPro" id="IPR001245">
    <property type="entry name" value="Ser-Thr/Tyr_kinase_cat_dom"/>
</dbReference>
<dbReference type="OMA" id="QPMDKKP"/>
<dbReference type="Gramene" id="OMO66651">
    <property type="protein sequence ID" value="OMO66651"/>
    <property type="gene ID" value="CCACVL1_21037"/>
</dbReference>
<dbReference type="Pfam" id="PF13855">
    <property type="entry name" value="LRR_8"/>
    <property type="match status" value="1"/>
</dbReference>
<dbReference type="GO" id="GO:0008289">
    <property type="term" value="F:lipid binding"/>
    <property type="evidence" value="ECO:0007669"/>
    <property type="project" value="InterPro"/>
</dbReference>
<organism evidence="12 13">
    <name type="scientific">Corchorus capsularis</name>
    <name type="common">Jute</name>
    <dbReference type="NCBI Taxonomy" id="210143"/>
    <lineage>
        <taxon>Eukaryota</taxon>
        <taxon>Viridiplantae</taxon>
        <taxon>Streptophyta</taxon>
        <taxon>Embryophyta</taxon>
        <taxon>Tracheophyta</taxon>
        <taxon>Spermatophyta</taxon>
        <taxon>Magnoliopsida</taxon>
        <taxon>eudicotyledons</taxon>
        <taxon>Gunneridae</taxon>
        <taxon>Pentapetalae</taxon>
        <taxon>rosids</taxon>
        <taxon>malvids</taxon>
        <taxon>Malvales</taxon>
        <taxon>Malvaceae</taxon>
        <taxon>Grewioideae</taxon>
        <taxon>Apeibeae</taxon>
        <taxon>Corchorus</taxon>
    </lineage>
</organism>
<dbReference type="InterPro" id="IPR001611">
    <property type="entry name" value="Leu-rich_rpt"/>
</dbReference>
<evidence type="ECO:0000259" key="10">
    <source>
        <dbReference type="PROSITE" id="PS50011"/>
    </source>
</evidence>
<evidence type="ECO:0000256" key="5">
    <source>
        <dbReference type="ARBA" id="ARBA00022737"/>
    </source>
</evidence>
<dbReference type="Pfam" id="PF01852">
    <property type="entry name" value="START"/>
    <property type="match status" value="1"/>
</dbReference>
<evidence type="ECO:0000259" key="11">
    <source>
        <dbReference type="PROSITE" id="PS50848"/>
    </source>
</evidence>
<evidence type="ECO:0008006" key="14">
    <source>
        <dbReference type="Google" id="ProtNLM"/>
    </source>
</evidence>
<dbReference type="STRING" id="210143.A0A1R3H8J0"/>
<evidence type="ECO:0000256" key="1">
    <source>
        <dbReference type="ARBA" id="ARBA00004370"/>
    </source>
</evidence>
<dbReference type="Pfam" id="PF07714">
    <property type="entry name" value="PK_Tyr_Ser-Thr"/>
    <property type="match status" value="1"/>
</dbReference>
<keyword evidence="2" id="KW-0433">Leucine-rich repeat</keyword>
<dbReference type="GO" id="GO:0005524">
    <property type="term" value="F:ATP binding"/>
    <property type="evidence" value="ECO:0007669"/>
    <property type="project" value="InterPro"/>
</dbReference>
<dbReference type="SUPFAM" id="SSF52058">
    <property type="entry name" value="L domain-like"/>
    <property type="match status" value="1"/>
</dbReference>
<keyword evidence="5" id="KW-0677">Repeat</keyword>
<comment type="caution">
    <text evidence="12">The sequence shown here is derived from an EMBL/GenBank/DDBJ whole genome shotgun (WGS) entry which is preliminary data.</text>
</comment>
<dbReference type="OrthoDB" id="4062651at2759"/>
<evidence type="ECO:0000256" key="2">
    <source>
        <dbReference type="ARBA" id="ARBA00022614"/>
    </source>
</evidence>
<dbReference type="Gene3D" id="3.80.10.10">
    <property type="entry name" value="Ribonuclease Inhibitor"/>
    <property type="match status" value="1"/>
</dbReference>
<dbReference type="FunFam" id="3.30.200.20:FF:000125">
    <property type="entry name" value="Protein STRUBBELIG-RECEPTOR FAMILY 8"/>
    <property type="match status" value="1"/>
</dbReference>
<dbReference type="SUPFAM" id="SSF55961">
    <property type="entry name" value="Bet v1-like"/>
    <property type="match status" value="1"/>
</dbReference>
<dbReference type="InterPro" id="IPR011009">
    <property type="entry name" value="Kinase-like_dom_sf"/>
</dbReference>
<evidence type="ECO:0000256" key="6">
    <source>
        <dbReference type="ARBA" id="ARBA00022989"/>
    </source>
</evidence>
<dbReference type="FunFam" id="3.30.530.20:FF:000027">
    <property type="entry name" value="StAR-related lipid transfer protein 7, mitochondrial"/>
    <property type="match status" value="1"/>
</dbReference>
<dbReference type="PANTHER" id="PTHR48007:SF13">
    <property type="entry name" value="PROTEIN STRUBBELIG-RECEPTOR FAMILY 4"/>
    <property type="match status" value="1"/>
</dbReference>
<comment type="subcellular location">
    <subcellularLocation>
        <location evidence="1">Membrane</location>
    </subcellularLocation>
</comment>
<dbReference type="Gene3D" id="3.30.530.20">
    <property type="match status" value="1"/>
</dbReference>
<keyword evidence="6" id="KW-1133">Transmembrane helix</keyword>
<evidence type="ECO:0000256" key="4">
    <source>
        <dbReference type="ARBA" id="ARBA00022729"/>
    </source>
</evidence>
<keyword evidence="13" id="KW-1185">Reference proteome</keyword>
<evidence type="ECO:0000256" key="9">
    <source>
        <dbReference type="SAM" id="MobiDB-lite"/>
    </source>
</evidence>
<keyword evidence="7" id="KW-0472">Membrane</keyword>
<dbReference type="InterPro" id="IPR013210">
    <property type="entry name" value="LRR_N_plant-typ"/>
</dbReference>
<reference evidence="12 13" key="1">
    <citation type="submission" date="2013-09" db="EMBL/GenBank/DDBJ databases">
        <title>Corchorus capsularis genome sequencing.</title>
        <authorList>
            <person name="Alam M."/>
            <person name="Haque M.S."/>
            <person name="Islam M.S."/>
            <person name="Emdad E.M."/>
            <person name="Islam M.M."/>
            <person name="Ahmed B."/>
            <person name="Halim A."/>
            <person name="Hossen Q.M.M."/>
            <person name="Hossain M.Z."/>
            <person name="Ahmed R."/>
            <person name="Khan M.M."/>
            <person name="Islam R."/>
            <person name="Rashid M.M."/>
            <person name="Khan S.A."/>
            <person name="Rahman M.S."/>
            <person name="Alam M."/>
        </authorList>
    </citation>
    <scope>NUCLEOTIDE SEQUENCE [LARGE SCALE GENOMIC DNA]</scope>
    <source>
        <strain evidence="13">cv. CVL-1</strain>
        <tissue evidence="12">Whole seedling</tissue>
    </source>
</reference>
<name>A0A1R3H8J0_COCAP</name>
<feature type="domain" description="Protein kinase" evidence="10">
    <location>
        <begin position="708"/>
        <end position="987"/>
    </location>
</feature>
<keyword evidence="3" id="KW-0812">Transmembrane</keyword>
<dbReference type="FunFam" id="3.80.10.10:FF:000062">
    <property type="entry name" value="protein STRUBBELIG-RECEPTOR FAMILY 3"/>
    <property type="match status" value="1"/>
</dbReference>
<dbReference type="PROSITE" id="PS50011">
    <property type="entry name" value="PROTEIN_KINASE_DOM"/>
    <property type="match status" value="1"/>
</dbReference>
<dbReference type="InterPro" id="IPR002913">
    <property type="entry name" value="START_lipid-bd_dom"/>
</dbReference>
<dbReference type="AlphaFoldDB" id="A0A1R3H8J0"/>
<dbReference type="GO" id="GO:0016020">
    <property type="term" value="C:membrane"/>
    <property type="evidence" value="ECO:0007669"/>
    <property type="project" value="UniProtKB-SubCell"/>
</dbReference>
<feature type="domain" description="START" evidence="11">
    <location>
        <begin position="26"/>
        <end position="213"/>
    </location>
</feature>
<keyword evidence="4" id="KW-0732">Signal</keyword>
<dbReference type="PROSITE" id="PS50848">
    <property type="entry name" value="START"/>
    <property type="match status" value="1"/>
</dbReference>
<dbReference type="GO" id="GO:0004672">
    <property type="term" value="F:protein kinase activity"/>
    <property type="evidence" value="ECO:0007669"/>
    <property type="project" value="InterPro"/>
</dbReference>
<protein>
    <recommendedName>
        <fullName evidence="14">Protein kinase domain-containing protein</fullName>
    </recommendedName>
</protein>
<dbReference type="SUPFAM" id="SSF56112">
    <property type="entry name" value="Protein kinase-like (PK-like)"/>
    <property type="match status" value="1"/>
</dbReference>
<dbReference type="PANTHER" id="PTHR48007">
    <property type="entry name" value="LEUCINE-RICH REPEAT RECEPTOR-LIKE PROTEIN KINASE PXC1"/>
    <property type="match status" value="1"/>
</dbReference>
<dbReference type="Gene3D" id="3.30.200.20">
    <property type="entry name" value="Phosphorylase Kinase, domain 1"/>
    <property type="match status" value="1"/>
</dbReference>
<accession>A0A1R3H8J0</accession>
<proteinExistence type="predicted"/>
<dbReference type="Pfam" id="PF08263">
    <property type="entry name" value="LRRNT_2"/>
    <property type="match status" value="1"/>
</dbReference>
<gene>
    <name evidence="12" type="ORF">CCACVL1_21037</name>
</gene>
<dbReference type="InterPro" id="IPR032675">
    <property type="entry name" value="LRR_dom_sf"/>
</dbReference>
<evidence type="ECO:0000256" key="3">
    <source>
        <dbReference type="ARBA" id="ARBA00022692"/>
    </source>
</evidence>
<dbReference type="InterPro" id="IPR000719">
    <property type="entry name" value="Prot_kinase_dom"/>
</dbReference>
<dbReference type="FunFam" id="1.10.510.10:FF:000095">
    <property type="entry name" value="protein STRUBBELIG-RECEPTOR FAMILY 8"/>
    <property type="match status" value="1"/>
</dbReference>
<dbReference type="Proteomes" id="UP000188268">
    <property type="component" value="Unassembled WGS sequence"/>
</dbReference>
<dbReference type="CDD" id="cd08870">
    <property type="entry name" value="START_STARD2_7-like"/>
    <property type="match status" value="1"/>
</dbReference>
<dbReference type="EMBL" id="AWWV01012506">
    <property type="protein sequence ID" value="OMO66651.1"/>
    <property type="molecule type" value="Genomic_DNA"/>
</dbReference>
<dbReference type="InterPro" id="IPR046959">
    <property type="entry name" value="PRK1-6/SRF4-like"/>
</dbReference>
<sequence>MCRIPEVVSDVDLKFLIDNLDEKLNEDDKWENVIDKTNGSLSYNAKCCKTKDKPLKYLSTTVFENCSPELLKDFYMDNDFRKQWDKTLVDHMQLQVEVSNGIEIGRTIKKFPFLTPREYILAWRLWEGKDRTFYCFIKECEHPSAPRQKKYVRVEYFRSGWQIRKVPGRDASEIRMFHQEDAGLNVEMAKLAFAKGIWSYVCKMDNALRKFSLITHPLTTPAVSAATLIRKVPPELDTTSGITSPEAAISMAIPKPVRGELREKKLLRKPSKKTIAKSLVLIGGVICLSRGHSALGAKVAMAYILTKLRKRDESSSQSRQVAALNVMFKSLNTPSQLSGWRVNGGDPCEDAWEGIKCSGSSVTEIKLSDYGLNGQLGYQLSSLTSVTTFDLSKNNLNGDIPYQLPPNAVHIDLSENHFTGNVPYSLSQITSLEDINLGHNQLNGQLSDMFGTLKKLKSLDLSFNKLSNKLPNSFANLTRINTMYLQNNQFTGTINVLADLPLNDLNVENNKFTGWIPNELKDINNLQTGGNSWSSGAAPPPPPGVHHRRPDGGEETQISPSESNNKSVITALIITISCFGALMMLAVVIAVLTRRRPHPPSSQYFLDEERTSGYKGFTPLASRELKPDGYVGILKDTKDTKSKDSNPNFLIDMKTMLKSPSMGVKRTISGRVSFSENEFANRLKSGRSTSVRAIPYALADLQNATANFASSRLLGEGTIGRVYRAKYPDAKVLAVKKIESSLFPLEKPEAFSEIVTNISKLHHPNIAELVGYCSEQGHNLLVYDFYRNGSLHEFLHVSDDFSKPLTWNTRIRIALGAAKAIEYLHDVCSPPIVHKNIKSSNILLDLDLNPRLSDYGMANFHQRTSQNLGMGYNAPECTKPSAYTLKSDIYSYGVVMLELLTGRMPLDSKRGKSEECLVKWATPQLHNVDALPTMVDPALRGLYPLKSLPPFAEIISLCVQPEPKRRPSISALVEALVRLVQQSNVFMKEDLSTSRRTEDSDIS</sequence>
<keyword evidence="8" id="KW-0675">Receptor</keyword>
<dbReference type="Gene3D" id="1.10.510.10">
    <property type="entry name" value="Transferase(Phosphotransferase) domain 1"/>
    <property type="match status" value="1"/>
</dbReference>
<evidence type="ECO:0000313" key="13">
    <source>
        <dbReference type="Proteomes" id="UP000188268"/>
    </source>
</evidence>
<feature type="region of interest" description="Disordered" evidence="9">
    <location>
        <begin position="527"/>
        <end position="562"/>
    </location>
</feature>
<evidence type="ECO:0000256" key="7">
    <source>
        <dbReference type="ARBA" id="ARBA00023136"/>
    </source>
</evidence>